<evidence type="ECO:0000256" key="3">
    <source>
        <dbReference type="ARBA" id="ARBA00022552"/>
    </source>
</evidence>
<dbReference type="GO" id="GO:0005840">
    <property type="term" value="C:ribosome"/>
    <property type="evidence" value="ECO:0007669"/>
    <property type="project" value="InterPro"/>
</dbReference>
<evidence type="ECO:0000256" key="1">
    <source>
        <dbReference type="ARBA" id="ARBA00022490"/>
    </source>
</evidence>
<dbReference type="SUPFAM" id="SSF50346">
    <property type="entry name" value="PRC-barrel domain"/>
    <property type="match status" value="1"/>
</dbReference>
<evidence type="ECO:0000313" key="9">
    <source>
        <dbReference type="Proteomes" id="UP000252172"/>
    </source>
</evidence>
<dbReference type="NCBIfam" id="TIGR02273">
    <property type="entry name" value="16S_RimM"/>
    <property type="match status" value="1"/>
</dbReference>
<dbReference type="SUPFAM" id="SSF50447">
    <property type="entry name" value="Translation proteins"/>
    <property type="match status" value="1"/>
</dbReference>
<dbReference type="OrthoDB" id="9810331at2"/>
<name>A0A368N3Z5_9FLAO</name>
<keyword evidence="1 5" id="KW-0963">Cytoplasm</keyword>
<protein>
    <recommendedName>
        <fullName evidence="5">Ribosome maturation factor RimM</fullName>
    </recommendedName>
</protein>
<dbReference type="GO" id="GO:0005737">
    <property type="term" value="C:cytoplasm"/>
    <property type="evidence" value="ECO:0007669"/>
    <property type="project" value="UniProtKB-SubCell"/>
</dbReference>
<dbReference type="PANTHER" id="PTHR33692">
    <property type="entry name" value="RIBOSOME MATURATION FACTOR RIMM"/>
    <property type="match status" value="1"/>
</dbReference>
<dbReference type="Gene3D" id="2.30.30.240">
    <property type="entry name" value="PRC-barrel domain"/>
    <property type="match status" value="1"/>
</dbReference>
<keyword evidence="3 5" id="KW-0698">rRNA processing</keyword>
<comment type="domain">
    <text evidence="5">The PRC barrel domain binds ribosomal protein uS19.</text>
</comment>
<comment type="subcellular location">
    <subcellularLocation>
        <location evidence="5">Cytoplasm</location>
    </subcellularLocation>
</comment>
<keyword evidence="4 5" id="KW-0143">Chaperone</keyword>
<keyword evidence="9" id="KW-1185">Reference proteome</keyword>
<evidence type="ECO:0000313" key="8">
    <source>
        <dbReference type="EMBL" id="RCU44783.1"/>
    </source>
</evidence>
<dbReference type="GO" id="GO:0006364">
    <property type="term" value="P:rRNA processing"/>
    <property type="evidence" value="ECO:0007669"/>
    <property type="project" value="UniProtKB-UniRule"/>
</dbReference>
<feature type="domain" description="RimM N-terminal" evidence="6">
    <location>
        <begin position="9"/>
        <end position="69"/>
    </location>
</feature>
<comment type="subunit">
    <text evidence="5">Binds ribosomal protein uS19.</text>
</comment>
<dbReference type="GO" id="GO:0043022">
    <property type="term" value="F:ribosome binding"/>
    <property type="evidence" value="ECO:0007669"/>
    <property type="project" value="InterPro"/>
</dbReference>
<dbReference type="Gene3D" id="2.40.30.60">
    <property type="entry name" value="RimM"/>
    <property type="match status" value="1"/>
</dbReference>
<proteinExistence type="inferred from homology"/>
<reference evidence="8 9" key="1">
    <citation type="submission" date="2018-07" db="EMBL/GenBank/DDBJ databases">
        <title>Chryseobacterium lacus sp. nov., isolated from lake water.</title>
        <authorList>
            <person name="Li C.-M."/>
        </authorList>
    </citation>
    <scope>NUCLEOTIDE SEQUENCE [LARGE SCALE GENOMIC DNA]</scope>
    <source>
        <strain evidence="8 9">YLOS41</strain>
    </source>
</reference>
<gene>
    <name evidence="5 8" type="primary">rimM</name>
    <name evidence="8" type="ORF">DQ356_00770</name>
</gene>
<evidence type="ECO:0000256" key="4">
    <source>
        <dbReference type="ARBA" id="ARBA00023186"/>
    </source>
</evidence>
<dbReference type="InterPro" id="IPR011961">
    <property type="entry name" value="RimM"/>
</dbReference>
<evidence type="ECO:0000259" key="7">
    <source>
        <dbReference type="Pfam" id="PF24986"/>
    </source>
</evidence>
<dbReference type="GO" id="GO:0042274">
    <property type="term" value="P:ribosomal small subunit biogenesis"/>
    <property type="evidence" value="ECO:0007669"/>
    <property type="project" value="UniProtKB-UniRule"/>
</dbReference>
<feature type="domain" description="Ribosome maturation factor RimM PRC barrel" evidence="7">
    <location>
        <begin position="102"/>
        <end position="168"/>
    </location>
</feature>
<dbReference type="EMBL" id="QPIE01000001">
    <property type="protein sequence ID" value="RCU44783.1"/>
    <property type="molecule type" value="Genomic_DNA"/>
</dbReference>
<comment type="similarity">
    <text evidence="5">Belongs to the RimM family.</text>
</comment>
<dbReference type="Pfam" id="PF24986">
    <property type="entry name" value="PRC_RimM"/>
    <property type="match status" value="1"/>
</dbReference>
<evidence type="ECO:0000259" key="6">
    <source>
        <dbReference type="Pfam" id="PF01782"/>
    </source>
</evidence>
<dbReference type="Proteomes" id="UP000252172">
    <property type="component" value="Unassembled WGS sequence"/>
</dbReference>
<dbReference type="Pfam" id="PF01782">
    <property type="entry name" value="RimM"/>
    <property type="match status" value="1"/>
</dbReference>
<dbReference type="InterPro" id="IPR056792">
    <property type="entry name" value="PRC_RimM"/>
</dbReference>
<dbReference type="InterPro" id="IPR011033">
    <property type="entry name" value="PRC_barrel-like_sf"/>
</dbReference>
<dbReference type="InterPro" id="IPR036976">
    <property type="entry name" value="RimM_N_sf"/>
</dbReference>
<dbReference type="HAMAP" id="MF_00014">
    <property type="entry name" value="Ribosome_mat_RimM"/>
    <property type="match status" value="1"/>
</dbReference>
<comment type="caution">
    <text evidence="8">The sequence shown here is derived from an EMBL/GenBank/DDBJ whole genome shotgun (WGS) entry which is preliminary data.</text>
</comment>
<sequence length="180" mass="20881">MKKEDCYLLGKITRRHGLAGNVVLKLDTDQPELYNKLDNILVEINGLLVPFFIEKQQWSKEDTKLIFFKNSTEAMVDQAIGRNVFLPLSTLPVLSGNSFYYHEIIGFRLLDENDVDFGEIQSVNDQTAQHYFVNFLHGKQIIVPIIKDWILEVNREQKEIKMQLPEGLLEVFTQPVIKDE</sequence>
<evidence type="ECO:0000256" key="2">
    <source>
        <dbReference type="ARBA" id="ARBA00022517"/>
    </source>
</evidence>
<keyword evidence="2 5" id="KW-0690">Ribosome biogenesis</keyword>
<comment type="function">
    <text evidence="5">An accessory protein needed during the final step in the assembly of 30S ribosomal subunit, possibly for assembly of the head region. Essential for efficient processing of 16S rRNA. May be needed both before and after RbfA during the maturation of 16S rRNA. It has affinity for free ribosomal 30S subunits but not for 70S ribosomes.</text>
</comment>
<dbReference type="InterPro" id="IPR009000">
    <property type="entry name" value="Transl_B-barrel_sf"/>
</dbReference>
<dbReference type="RefSeq" id="WP_114302558.1">
    <property type="nucleotide sequence ID" value="NZ_QPIE01000001.1"/>
</dbReference>
<evidence type="ECO:0000256" key="5">
    <source>
        <dbReference type="HAMAP-Rule" id="MF_00014"/>
    </source>
</evidence>
<dbReference type="PANTHER" id="PTHR33692:SF1">
    <property type="entry name" value="RIBOSOME MATURATION FACTOR RIMM"/>
    <property type="match status" value="1"/>
</dbReference>
<dbReference type="AlphaFoldDB" id="A0A368N3Z5"/>
<dbReference type="InterPro" id="IPR002676">
    <property type="entry name" value="RimM_N"/>
</dbReference>
<accession>A0A368N3Z5</accession>
<organism evidence="8 9">
    <name type="scientific">Chryseobacterium lacus</name>
    <dbReference type="NCBI Taxonomy" id="2058346"/>
    <lineage>
        <taxon>Bacteria</taxon>
        <taxon>Pseudomonadati</taxon>
        <taxon>Bacteroidota</taxon>
        <taxon>Flavobacteriia</taxon>
        <taxon>Flavobacteriales</taxon>
        <taxon>Weeksellaceae</taxon>
        <taxon>Chryseobacterium group</taxon>
        <taxon>Chryseobacterium</taxon>
    </lineage>
</organism>